<feature type="chain" id="PRO_5046170078" evidence="4">
    <location>
        <begin position="23"/>
        <end position="667"/>
    </location>
</feature>
<dbReference type="PANTHER" id="PTHR30069:SF29">
    <property type="entry name" value="HEMOGLOBIN AND HEMOGLOBIN-HAPTOGLOBIN-BINDING PROTEIN 1-RELATED"/>
    <property type="match status" value="1"/>
</dbReference>
<evidence type="ECO:0000313" key="8">
    <source>
        <dbReference type="Proteomes" id="UP000683557"/>
    </source>
</evidence>
<dbReference type="PROSITE" id="PS52016">
    <property type="entry name" value="TONB_DEPENDENT_REC_3"/>
    <property type="match status" value="1"/>
</dbReference>
<dbReference type="Pfam" id="PF00593">
    <property type="entry name" value="TonB_dep_Rec_b-barrel"/>
    <property type="match status" value="1"/>
</dbReference>
<reference evidence="7 8" key="1">
    <citation type="submission" date="2021-06" db="EMBL/GenBank/DDBJ databases">
        <title>Gemonas diversity in paddy soil.</title>
        <authorList>
            <person name="Liu G."/>
        </authorList>
    </citation>
    <scope>NUCLEOTIDE SEQUENCE [LARGE SCALE GENOMIC DNA]</scope>
    <source>
        <strain evidence="7 8">RG10</strain>
    </source>
</reference>
<keyword evidence="7" id="KW-0675">Receptor</keyword>
<dbReference type="InterPro" id="IPR039426">
    <property type="entry name" value="TonB-dep_rcpt-like"/>
</dbReference>
<feature type="domain" description="TonB-dependent receptor plug" evidence="6">
    <location>
        <begin position="51"/>
        <end position="153"/>
    </location>
</feature>
<keyword evidence="2 3" id="KW-0472">Membrane</keyword>
<dbReference type="InterPro" id="IPR000531">
    <property type="entry name" value="Beta-barrel_TonB"/>
</dbReference>
<gene>
    <name evidence="7" type="ORF">KP004_03385</name>
</gene>
<keyword evidence="2" id="KW-0813">Transport</keyword>
<keyword evidence="2" id="KW-0998">Cell outer membrane</keyword>
<sequence>MNMKAGLWAMMLCCALVPEAGAAPVGQASESYALGEVVVSGDRADGGPGVEASQTLYTVDAEEIRASGARTLDQALQLLPGVNVRTGAEGVPRIDIRGFRTRHVLLLLDGIPMNSALDMQFDPTTIPTENIAEIKLTSGASSVLYGQGGLGGVINIVTRKGTPGVHGTISGEVGDHAPYLAKGTLSAATDRFSYFMSGSTSKVDAVPLPGDFTATANQGGGYRANSDRQRSNLLGTVGFTPTADVALGLTLSYNEGSYGKPAGTIIDPVDPFASPPKYARVDRFSGLYLQLAGEFAVSDRFTLRGWGYLNRADQDLNQYDDARLNSFQADGSFRERVHTSVYGATLQPKYDLGKGGTLTFSLGAERDGWENGGVQTVNPVSGGTPTYRDLAEDRSLSLYSAALEYELSPLEGLGLVGGYGRFWQHRSELGRDDYSLLLGANYDLFPETRLKAAFKRNVRFPSLGDLYDISKGNPGLASETSRSWEAGIEQKLPRESRVGLTGFYTQAQNLIQNDQATGHNMNLSEVRFAGAELQGEVRPLRGLSLRAGYTYLHSEDRSRPGRDEVQYNPRDKVTLEGRYDAQCGASAYLAVNHVANQFFYTKDSVQVVQKAKLDDYTVVNLKLSQKLIEDRVTLYVGVNNLFDQNYETSYGFPQPGRYIYGGFEYRL</sequence>
<keyword evidence="2" id="KW-0812">Transmembrane</keyword>
<evidence type="ECO:0000256" key="2">
    <source>
        <dbReference type="PROSITE-ProRule" id="PRU01360"/>
    </source>
</evidence>
<evidence type="ECO:0000259" key="5">
    <source>
        <dbReference type="Pfam" id="PF00593"/>
    </source>
</evidence>
<keyword evidence="8" id="KW-1185">Reference proteome</keyword>
<accession>A0ABX8JA41</accession>
<keyword evidence="1 4" id="KW-0732">Signal</keyword>
<evidence type="ECO:0000256" key="1">
    <source>
        <dbReference type="ARBA" id="ARBA00022729"/>
    </source>
</evidence>
<dbReference type="RefSeq" id="WP_216800984.1">
    <property type="nucleotide sequence ID" value="NZ_CP076723.1"/>
</dbReference>
<evidence type="ECO:0000313" key="7">
    <source>
        <dbReference type="EMBL" id="QWV94247.1"/>
    </source>
</evidence>
<comment type="similarity">
    <text evidence="2 3">Belongs to the TonB-dependent receptor family.</text>
</comment>
<name>A0ABX8JA41_9BACT</name>
<dbReference type="Proteomes" id="UP000683557">
    <property type="component" value="Chromosome"/>
</dbReference>
<keyword evidence="2" id="KW-1134">Transmembrane beta strand</keyword>
<protein>
    <submittedName>
        <fullName evidence="7">TonB-dependent receptor</fullName>
    </submittedName>
</protein>
<dbReference type="CDD" id="cd01347">
    <property type="entry name" value="ligand_gated_channel"/>
    <property type="match status" value="1"/>
</dbReference>
<evidence type="ECO:0000256" key="4">
    <source>
        <dbReference type="SAM" id="SignalP"/>
    </source>
</evidence>
<dbReference type="InterPro" id="IPR012910">
    <property type="entry name" value="Plug_dom"/>
</dbReference>
<keyword evidence="3" id="KW-0798">TonB box</keyword>
<evidence type="ECO:0000256" key="3">
    <source>
        <dbReference type="RuleBase" id="RU003357"/>
    </source>
</evidence>
<feature type="domain" description="TonB-dependent receptor-like beta-barrel" evidence="5">
    <location>
        <begin position="224"/>
        <end position="641"/>
    </location>
</feature>
<proteinExistence type="inferred from homology"/>
<feature type="signal peptide" evidence="4">
    <location>
        <begin position="1"/>
        <end position="22"/>
    </location>
</feature>
<organism evidence="7 8">
    <name type="scientific">Geomonas oryzisoli</name>
    <dbReference type="NCBI Taxonomy" id="2847992"/>
    <lineage>
        <taxon>Bacteria</taxon>
        <taxon>Pseudomonadati</taxon>
        <taxon>Thermodesulfobacteriota</taxon>
        <taxon>Desulfuromonadia</taxon>
        <taxon>Geobacterales</taxon>
        <taxon>Geobacteraceae</taxon>
        <taxon>Geomonas</taxon>
    </lineage>
</organism>
<dbReference type="EMBL" id="CP076723">
    <property type="protein sequence ID" value="QWV94247.1"/>
    <property type="molecule type" value="Genomic_DNA"/>
</dbReference>
<comment type="subcellular location">
    <subcellularLocation>
        <location evidence="2">Cell outer membrane</location>
        <topology evidence="2">Multi-pass membrane protein</topology>
    </subcellularLocation>
</comment>
<evidence type="ECO:0000259" key="6">
    <source>
        <dbReference type="Pfam" id="PF07715"/>
    </source>
</evidence>
<dbReference type="PANTHER" id="PTHR30069">
    <property type="entry name" value="TONB-DEPENDENT OUTER MEMBRANE RECEPTOR"/>
    <property type="match status" value="1"/>
</dbReference>
<dbReference type="Pfam" id="PF07715">
    <property type="entry name" value="Plug"/>
    <property type="match status" value="1"/>
</dbReference>